<dbReference type="GO" id="GO:0005737">
    <property type="term" value="C:cytoplasm"/>
    <property type="evidence" value="ECO:0007669"/>
    <property type="project" value="TreeGrafter"/>
</dbReference>
<dbReference type="InterPro" id="IPR024949">
    <property type="entry name" value="Bet_v_I_allergen"/>
</dbReference>
<evidence type="ECO:0000256" key="2">
    <source>
        <dbReference type="ARBA" id="ARBA00009744"/>
    </source>
</evidence>
<feature type="domain" description="Bet v I/Major latex protein" evidence="3">
    <location>
        <begin position="6"/>
        <end position="122"/>
    </location>
</feature>
<proteinExistence type="inferred from homology"/>
<dbReference type="GO" id="GO:0009738">
    <property type="term" value="P:abscisic acid-activated signaling pathway"/>
    <property type="evidence" value="ECO:0007669"/>
    <property type="project" value="InterPro"/>
</dbReference>
<dbReference type="FunFam" id="3.30.530.20:FF:000007">
    <property type="entry name" value="Major pollen allergen Bet v 1-A"/>
    <property type="match status" value="1"/>
</dbReference>
<dbReference type="InterPro" id="IPR050279">
    <property type="entry name" value="Plant_def-hormone_signal"/>
</dbReference>
<gene>
    <name evidence="4" type="ORF">QYE76_068569</name>
</gene>
<evidence type="ECO:0000259" key="3">
    <source>
        <dbReference type="Pfam" id="PF00407"/>
    </source>
</evidence>
<comment type="similarity">
    <text evidence="2">Belongs to the BetVI family.</text>
</comment>
<dbReference type="AlphaFoldDB" id="A0AAD8WE32"/>
<reference evidence="4" key="1">
    <citation type="submission" date="2023-07" db="EMBL/GenBank/DDBJ databases">
        <title>A chromosome-level genome assembly of Lolium multiflorum.</title>
        <authorList>
            <person name="Chen Y."/>
            <person name="Copetti D."/>
            <person name="Kolliker R."/>
            <person name="Studer B."/>
        </authorList>
    </citation>
    <scope>NUCLEOTIDE SEQUENCE</scope>
    <source>
        <strain evidence="4">02402/16</strain>
        <tissue evidence="4">Leaf</tissue>
    </source>
</reference>
<sequence length="164" mass="17900">MAAPNSWTHEIVSSVAAPRLFFAAVMDWHTLAPKLTPKIVASAHVVLGDGHASSVRELHFTKEMPFSCMKERLDFVDVEKFESKSTLIEGAGIGVWIETATTDIKVEPTADGGCVVKVQWACKLMPGVEVNDDQLNSAKHSLTGIFKTAEEYLIANPEAYSKPI</sequence>
<dbReference type="PRINTS" id="PR00634">
    <property type="entry name" value="BETALLERGEN"/>
</dbReference>
<evidence type="ECO:0000313" key="4">
    <source>
        <dbReference type="EMBL" id="KAK1650764.1"/>
    </source>
</evidence>
<dbReference type="GO" id="GO:0006952">
    <property type="term" value="P:defense response"/>
    <property type="evidence" value="ECO:0007669"/>
    <property type="project" value="InterPro"/>
</dbReference>
<keyword evidence="5" id="KW-1185">Reference proteome</keyword>
<dbReference type="PANTHER" id="PTHR31213:SF201">
    <property type="entry name" value="OS03G0300400 PROTEIN"/>
    <property type="match status" value="1"/>
</dbReference>
<comment type="caution">
    <text evidence="4">The sequence shown here is derived from an EMBL/GenBank/DDBJ whole genome shotgun (WGS) entry which is preliminary data.</text>
</comment>
<dbReference type="Pfam" id="PF00407">
    <property type="entry name" value="Bet_v_1"/>
    <property type="match status" value="1"/>
</dbReference>
<accession>A0AAD8WE32</accession>
<name>A0AAD8WE32_LOLMU</name>
<dbReference type="EMBL" id="JAUUTY010000004">
    <property type="protein sequence ID" value="KAK1650764.1"/>
    <property type="molecule type" value="Genomic_DNA"/>
</dbReference>
<dbReference type="GO" id="GO:0005634">
    <property type="term" value="C:nucleus"/>
    <property type="evidence" value="ECO:0007669"/>
    <property type="project" value="UniProtKB-SubCell"/>
</dbReference>
<dbReference type="GO" id="GO:0004864">
    <property type="term" value="F:protein phosphatase inhibitor activity"/>
    <property type="evidence" value="ECO:0007669"/>
    <property type="project" value="InterPro"/>
</dbReference>
<dbReference type="CDD" id="cd07816">
    <property type="entry name" value="Bet_v1-like"/>
    <property type="match status" value="1"/>
</dbReference>
<comment type="subcellular location">
    <subcellularLocation>
        <location evidence="1">Nucleus</location>
    </subcellularLocation>
</comment>
<dbReference type="GO" id="GO:0010427">
    <property type="term" value="F:abscisic acid binding"/>
    <property type="evidence" value="ECO:0007669"/>
    <property type="project" value="InterPro"/>
</dbReference>
<dbReference type="PANTHER" id="PTHR31213">
    <property type="entry name" value="OS08G0374000 PROTEIN-RELATED"/>
    <property type="match status" value="1"/>
</dbReference>
<evidence type="ECO:0000313" key="5">
    <source>
        <dbReference type="Proteomes" id="UP001231189"/>
    </source>
</evidence>
<protein>
    <recommendedName>
        <fullName evidence="3">Bet v I/Major latex protein domain-containing protein</fullName>
    </recommendedName>
</protein>
<dbReference type="Gene3D" id="3.30.530.20">
    <property type="match status" value="1"/>
</dbReference>
<dbReference type="GO" id="GO:0038023">
    <property type="term" value="F:signaling receptor activity"/>
    <property type="evidence" value="ECO:0007669"/>
    <property type="project" value="InterPro"/>
</dbReference>
<dbReference type="InterPro" id="IPR023393">
    <property type="entry name" value="START-like_dom_sf"/>
</dbReference>
<dbReference type="Proteomes" id="UP001231189">
    <property type="component" value="Unassembled WGS sequence"/>
</dbReference>
<dbReference type="InterPro" id="IPR000916">
    <property type="entry name" value="Bet_v_I/MLP"/>
</dbReference>
<evidence type="ECO:0000256" key="1">
    <source>
        <dbReference type="ARBA" id="ARBA00004123"/>
    </source>
</evidence>
<dbReference type="SUPFAM" id="SSF55961">
    <property type="entry name" value="Bet v1-like"/>
    <property type="match status" value="1"/>
</dbReference>
<organism evidence="4 5">
    <name type="scientific">Lolium multiflorum</name>
    <name type="common">Italian ryegrass</name>
    <name type="synonym">Lolium perenne subsp. multiflorum</name>
    <dbReference type="NCBI Taxonomy" id="4521"/>
    <lineage>
        <taxon>Eukaryota</taxon>
        <taxon>Viridiplantae</taxon>
        <taxon>Streptophyta</taxon>
        <taxon>Embryophyta</taxon>
        <taxon>Tracheophyta</taxon>
        <taxon>Spermatophyta</taxon>
        <taxon>Magnoliopsida</taxon>
        <taxon>Liliopsida</taxon>
        <taxon>Poales</taxon>
        <taxon>Poaceae</taxon>
        <taxon>BOP clade</taxon>
        <taxon>Pooideae</taxon>
        <taxon>Poodae</taxon>
        <taxon>Poeae</taxon>
        <taxon>Poeae Chloroplast Group 2 (Poeae type)</taxon>
        <taxon>Loliodinae</taxon>
        <taxon>Loliinae</taxon>
        <taxon>Lolium</taxon>
    </lineage>
</organism>